<dbReference type="Pfam" id="PF12728">
    <property type="entry name" value="HTH_17"/>
    <property type="match status" value="1"/>
</dbReference>
<dbReference type="NCBIfam" id="TIGR01764">
    <property type="entry name" value="excise"/>
    <property type="match status" value="1"/>
</dbReference>
<accession>A0A1Y0ERH1</accession>
<keyword evidence="3" id="KW-0238">DNA-binding</keyword>
<evidence type="ECO:0000259" key="2">
    <source>
        <dbReference type="Pfam" id="PF13421"/>
    </source>
</evidence>
<feature type="domain" description="Helix-turn-helix" evidence="1">
    <location>
        <begin position="321"/>
        <end position="369"/>
    </location>
</feature>
<dbReference type="CDD" id="cd03408">
    <property type="entry name" value="SPFH_like_u1"/>
    <property type="match status" value="1"/>
</dbReference>
<dbReference type="AlphaFoldDB" id="A0A1Y0ERH1"/>
<sequence>MDFLNIIKKQLIEVIEWTDDSRDTLSYRWPDDDKEIKNGAQLIVRESQQVQFVAAGQYADLFNPGKHTLSTENIPILSTILGWKYGFQSPFKCDVYYLNTRLFTGNKWGTSNPVMMRDQDFGVVRIRAFGTYDFRIVDAPLFLKEVAGTDQNFRLDEFNDTMRSRIVSVFTEALAKAHVPVLDVATRYSEMGDALLQIINPSVREKYGLEITSFILENVSVPPEVEQAIDKRASMGAIGNLNDYVKYQMGQAMTAGGDASATATLPATMAMGFGMAQEMMKSMQQGAGGPGAAAAGDPFSPAAAQAARAGAVAGSAGGLQVLTPEQAAEVLSVAPQDVIAAIEAGELKARKIGTAWRISQAALDEYLRGG</sequence>
<dbReference type="InterPro" id="IPR036013">
    <property type="entry name" value="Band_7/SPFH_dom_sf"/>
</dbReference>
<dbReference type="InterPro" id="IPR010093">
    <property type="entry name" value="SinI_DNA-bd"/>
</dbReference>
<dbReference type="InterPro" id="IPR041657">
    <property type="entry name" value="HTH_17"/>
</dbReference>
<protein>
    <submittedName>
        <fullName evidence="3">DNA-binding protein</fullName>
    </submittedName>
</protein>
<dbReference type="InterPro" id="IPR033880">
    <property type="entry name" value="SPFH_YdjI"/>
</dbReference>
<dbReference type="PANTHER" id="PTHR37826">
    <property type="entry name" value="FLOTILLIN BAND_7_5 DOMAIN PROTEIN"/>
    <property type="match status" value="1"/>
</dbReference>
<reference evidence="3 4" key="1">
    <citation type="submission" date="2017-05" db="EMBL/GenBank/DDBJ databases">
        <authorList>
            <person name="Song R."/>
            <person name="Chenine A.L."/>
            <person name="Ruprecht R.M."/>
        </authorList>
    </citation>
    <scope>NUCLEOTIDE SEQUENCE [LARGE SCALE GENOMIC DNA]</scope>
    <source>
        <strain evidence="3 4">DSM 26136</strain>
    </source>
</reference>
<dbReference type="SUPFAM" id="SSF117892">
    <property type="entry name" value="Band 7/SPFH domain"/>
    <property type="match status" value="1"/>
</dbReference>
<dbReference type="PANTHER" id="PTHR37826:SF2">
    <property type="entry name" value="ZINC-RIBBON DOMAIN-CONTAINING PROTEIN"/>
    <property type="match status" value="1"/>
</dbReference>
<evidence type="ECO:0000313" key="4">
    <source>
        <dbReference type="Proteomes" id="UP000196138"/>
    </source>
</evidence>
<name>A0A1Y0ERH1_9BURK</name>
<dbReference type="EMBL" id="CP021455">
    <property type="protein sequence ID" value="ARU05852.1"/>
    <property type="molecule type" value="Genomic_DNA"/>
</dbReference>
<dbReference type="RefSeq" id="WP_087282426.1">
    <property type="nucleotide sequence ID" value="NZ_CP021455.1"/>
</dbReference>
<dbReference type="KEGG" id="cser:CCO03_15245"/>
<dbReference type="Pfam" id="PF13421">
    <property type="entry name" value="Band_7_1"/>
    <property type="match status" value="1"/>
</dbReference>
<proteinExistence type="predicted"/>
<keyword evidence="4" id="KW-1185">Reference proteome</keyword>
<dbReference type="OrthoDB" id="9764015at2"/>
<feature type="domain" description="SPFH" evidence="2">
    <location>
        <begin position="27"/>
        <end position="236"/>
    </location>
</feature>
<gene>
    <name evidence="3" type="ORF">CCO03_15245</name>
</gene>
<dbReference type="Proteomes" id="UP000196138">
    <property type="component" value="Chromosome"/>
</dbReference>
<organism evidence="3 4">
    <name type="scientific">Comamonas serinivorans</name>
    <dbReference type="NCBI Taxonomy" id="1082851"/>
    <lineage>
        <taxon>Bacteria</taxon>
        <taxon>Pseudomonadati</taxon>
        <taxon>Pseudomonadota</taxon>
        <taxon>Betaproteobacteria</taxon>
        <taxon>Burkholderiales</taxon>
        <taxon>Comamonadaceae</taxon>
        <taxon>Comamonas</taxon>
    </lineage>
</organism>
<evidence type="ECO:0000259" key="1">
    <source>
        <dbReference type="Pfam" id="PF12728"/>
    </source>
</evidence>
<dbReference type="Gene3D" id="3.30.479.30">
    <property type="entry name" value="Band 7 domain"/>
    <property type="match status" value="1"/>
</dbReference>
<evidence type="ECO:0000313" key="3">
    <source>
        <dbReference type="EMBL" id="ARU05852.1"/>
    </source>
</evidence>
<dbReference type="GO" id="GO:0003677">
    <property type="term" value="F:DNA binding"/>
    <property type="evidence" value="ECO:0007669"/>
    <property type="project" value="UniProtKB-KW"/>
</dbReference>